<dbReference type="Gene3D" id="3.10.20.310">
    <property type="entry name" value="membrane protein fhac"/>
    <property type="match status" value="4"/>
</dbReference>
<proteinExistence type="predicted"/>
<evidence type="ECO:0000256" key="2">
    <source>
        <dbReference type="ARBA" id="ARBA00022452"/>
    </source>
</evidence>
<accession>C4FI88</accession>
<reference evidence="7 8" key="1">
    <citation type="submission" date="2009-04" db="EMBL/GenBank/DDBJ databases">
        <authorList>
            <person name="Reysenbach A.-L."/>
            <person name="Heidelberg J.F."/>
            <person name="Nelson W.C."/>
        </authorList>
    </citation>
    <scope>NUCLEOTIDE SEQUENCE [LARGE SCALE GENOMIC DNA]</scope>
    <source>
        <strain evidence="7 8">SS-5</strain>
    </source>
</reference>
<evidence type="ECO:0000259" key="6">
    <source>
        <dbReference type="Pfam" id="PF07244"/>
    </source>
</evidence>
<keyword evidence="4" id="KW-0472">Membrane</keyword>
<feature type="domain" description="POTRA" evidence="6">
    <location>
        <begin position="154"/>
        <end position="231"/>
    </location>
</feature>
<name>C4FI88_9AQUI</name>
<feature type="domain" description="Bacterial surface antigen (D15)" evidence="5">
    <location>
        <begin position="568"/>
        <end position="853"/>
    </location>
</feature>
<sequence length="853" mass="100246">MKIKIKLLFILFFIYFAKAEERIISNYPLPKNNGEEILRITNDLNYVANLFELTNDFEKIEIKEDKIFLTRKPFLKSIDIKGNKSFWKDEIAGITGLRINSALDSESLKTIPLRIRQFYAEKGYLFANASISTKFDENGNAFVRLNIDEGKKVKLNDVIFLSDQKISEEDKNQLLKVLNLKKGDIIYFDKLQESIEKLNEYLKNNGYFESFVVLQDIEQVDNNFANIYILIDLGSRYFINFAGNNSFDSKQLMNLLTFKENGFNYNELDLSKENLINFYKSNGFLDVDIITQIEEQEENQGSAERPYIKINFNINEGKRYKVDKIFIDTDYEEIKSEISKFAGNFYDKNKLLSYLQEQEKKLYENGYISASYKVEEIKDENRLTLKVEFKKGKKYILKEIKQKNHSVKKDFKLPKIYNPQELLDLQDEFKEKVREDGYLDAEVLLQTDLIENNDRIDVIATYDYNLGQRYRNGLTFVYGSFHLSPNVISKQFPKKEYFEKENFDVSMSRLYESRLFDYVNPLLLPQEERKTVDKAIFVHDDKRGLVQGSVGYSTDQQFKASVAVILRNLFDYGYEFSTYVERSNFQTNYRLSLGNRLFKWNLSGFASTFLFNQYHRDYDLKSSGYDLFLEKRNNRWVKSNFRLERKYNVITNEGIFTPLKNYKVITASFGLTDDHRNNRINPSSGYYGILNFKTTFGDVNYQSLEGSFRYYKEFLDFFIFSQRFSTGYSFKSTNALPLAERYFLGGIANMRGFGFEELSGEQKIGGNSYLLINNDLRFPIYQKYNLYILTFLDLGNVYTKSNEYRNPYFRKTAGIGIYVPTPAGSLIFDYAKKLDAKPNENKYRIEFSIGLDF</sequence>
<keyword evidence="3" id="KW-0812">Transmembrane</keyword>
<dbReference type="Proteomes" id="UP000005540">
    <property type="component" value="Unassembled WGS sequence"/>
</dbReference>
<dbReference type="GO" id="GO:0019867">
    <property type="term" value="C:outer membrane"/>
    <property type="evidence" value="ECO:0007669"/>
    <property type="project" value="InterPro"/>
</dbReference>
<keyword evidence="8" id="KW-1185">Reference proteome</keyword>
<comment type="subcellular location">
    <subcellularLocation>
        <location evidence="1">Membrane</location>
    </subcellularLocation>
</comment>
<organism evidence="7 8">
    <name type="scientific">Sulfurihydrogenibium yellowstonense SS-5</name>
    <dbReference type="NCBI Taxonomy" id="432331"/>
    <lineage>
        <taxon>Bacteria</taxon>
        <taxon>Pseudomonadati</taxon>
        <taxon>Aquificota</taxon>
        <taxon>Aquificia</taxon>
        <taxon>Aquificales</taxon>
        <taxon>Hydrogenothermaceae</taxon>
        <taxon>Sulfurihydrogenibium</taxon>
    </lineage>
</organism>
<dbReference type="RefSeq" id="WP_007545706.1">
    <property type="nucleotide sequence ID" value="NZ_ABZS01000016.1"/>
</dbReference>
<dbReference type="Pfam" id="PF07244">
    <property type="entry name" value="POTRA"/>
    <property type="match status" value="3"/>
</dbReference>
<feature type="domain" description="POTRA" evidence="6">
    <location>
        <begin position="75"/>
        <end position="150"/>
    </location>
</feature>
<dbReference type="OrthoDB" id="9803054at2"/>
<evidence type="ECO:0000313" key="8">
    <source>
        <dbReference type="Proteomes" id="UP000005540"/>
    </source>
</evidence>
<feature type="domain" description="POTRA" evidence="6">
    <location>
        <begin position="239"/>
        <end position="317"/>
    </location>
</feature>
<dbReference type="InterPro" id="IPR000184">
    <property type="entry name" value="Bac_surfAg_D15"/>
</dbReference>
<keyword evidence="2" id="KW-1134">Transmembrane beta strand</keyword>
<evidence type="ECO:0000259" key="5">
    <source>
        <dbReference type="Pfam" id="PF01103"/>
    </source>
</evidence>
<dbReference type="InterPro" id="IPR039910">
    <property type="entry name" value="D15-like"/>
</dbReference>
<evidence type="ECO:0000313" key="7">
    <source>
        <dbReference type="EMBL" id="EEP61211.1"/>
    </source>
</evidence>
<protein>
    <submittedName>
        <fullName evidence="7">Putative outer membrane protein, OMP85 family</fullName>
    </submittedName>
</protein>
<dbReference type="Pfam" id="PF01103">
    <property type="entry name" value="Omp85"/>
    <property type="match status" value="1"/>
</dbReference>
<dbReference type="PANTHER" id="PTHR12815">
    <property type="entry name" value="SORTING AND ASSEMBLY MACHINERY SAMM50 PROTEIN FAMILY MEMBER"/>
    <property type="match status" value="1"/>
</dbReference>
<dbReference type="AlphaFoldDB" id="C4FI88"/>
<dbReference type="EMBL" id="ABZS01000016">
    <property type="protein sequence ID" value="EEP61211.1"/>
    <property type="molecule type" value="Genomic_DNA"/>
</dbReference>
<evidence type="ECO:0000256" key="3">
    <source>
        <dbReference type="ARBA" id="ARBA00022692"/>
    </source>
</evidence>
<dbReference type="PANTHER" id="PTHR12815:SF18">
    <property type="entry name" value="SORTING AND ASSEMBLY MACHINERY COMPONENT 50 HOMOLOG"/>
    <property type="match status" value="1"/>
</dbReference>
<evidence type="ECO:0000256" key="4">
    <source>
        <dbReference type="ARBA" id="ARBA00023136"/>
    </source>
</evidence>
<evidence type="ECO:0000256" key="1">
    <source>
        <dbReference type="ARBA" id="ARBA00004370"/>
    </source>
</evidence>
<comment type="caution">
    <text evidence="7">The sequence shown here is derived from an EMBL/GenBank/DDBJ whole genome shotgun (WGS) entry which is preliminary data.</text>
</comment>
<dbReference type="InterPro" id="IPR010827">
    <property type="entry name" value="BamA/TamA_POTRA"/>
</dbReference>
<gene>
    <name evidence="7" type="ORF">SULYE_0272</name>
</gene>
<dbReference type="Gene3D" id="2.40.160.50">
    <property type="entry name" value="membrane protein fhac: a member of the omp85/tpsb transporter family"/>
    <property type="match status" value="1"/>
</dbReference>